<dbReference type="SUPFAM" id="SSF49785">
    <property type="entry name" value="Galactose-binding domain-like"/>
    <property type="match status" value="1"/>
</dbReference>
<dbReference type="InterPro" id="IPR000421">
    <property type="entry name" value="FA58C"/>
</dbReference>
<gene>
    <name evidence="5" type="ORF">GCM10025867_09640</name>
</gene>
<dbReference type="Pfam" id="PF00754">
    <property type="entry name" value="F5_F8_type_C"/>
    <property type="match status" value="1"/>
</dbReference>
<feature type="region of interest" description="Disordered" evidence="1">
    <location>
        <begin position="867"/>
        <end position="886"/>
    </location>
</feature>
<evidence type="ECO:0000256" key="2">
    <source>
        <dbReference type="SAM" id="Phobius"/>
    </source>
</evidence>
<evidence type="ECO:0000256" key="1">
    <source>
        <dbReference type="SAM" id="MobiDB-lite"/>
    </source>
</evidence>
<dbReference type="InterPro" id="IPR008979">
    <property type="entry name" value="Galactose-bd-like_sf"/>
</dbReference>
<feature type="region of interest" description="Disordered" evidence="1">
    <location>
        <begin position="272"/>
        <end position="292"/>
    </location>
</feature>
<dbReference type="Proteomes" id="UP001321486">
    <property type="component" value="Chromosome"/>
</dbReference>
<feature type="chain" id="PRO_5045074973" description="F5/8 type C domain-containing protein" evidence="3">
    <location>
        <begin position="20"/>
        <end position="930"/>
    </location>
</feature>
<sequence>MGVLVVAAATASGAVPALAAPEAGGTPITPAQYSLIGADSQSPAYPAPPALDGTAAGAFDDDYGSQWTVAYTVQNGVGVAEPMPHWITFDVGGSFTLTGLDYSVKDQSNGPVKDFSVFATNDESIATNPKADWGAAVATGSFVQPTSNTQVQTALFGSPVKARYVKFEADSAVNGSDNASASELRVLATGDTTPAPVTTPPPADDPVSVGSLGTWSNPDDTPASLFTDKDGTFHYEQADALYGATDPRHWTFYTGTTLDDAKPATAIDDAVDPADPADKNSDTTSRCNNSPTGLTSTFAPAGSNYAQRNYCDLTQMWVDPDTGDWYGLVHNEFTPQPFGDGLHYDAIDYAVSTDQGKTWKIKNQVVTTPYSTERGDTATFPQQTYDYGDGDPRLYVDAASGYFYMFYGSRIVDKTGSWKAFYEHVARAPIADKMAAGSWQKWYGGAWSQPGLKGLESNIVPTSSADSTGYTAPADEYDPANAGTAAQQIAAGTMPATSPLFVMDVTYNAYLGLYIGEAQNPDQSGDAPQEYYATDNLATQKWHLLGDTGSYHTASWYRWFLDPANATSTSIVGKTFRSYCSFGCSNGSDSEYANITIGSSSPAAPVDTRKTYTIGSAAGQLLSQVAGTSSTTSAAGVDSSLTAWTFSATGDGAYTIANASTGQLLGVNSTSTTSRAWGTAPTATTSAKATVGQQWFVVPNTSPETGKATGSLRLVNRYSGLVLGLSGGSEPSAQTTPARTWDHTVARSVAGLPTVAEQTLSLTAVTVPAPPALAVTAPANGSHVASRTVTFTGTGAPGQAVTILDSSGRRILQVVPAADGIWTGTHTFGAKDPAVEKLTIGQPGAGASGAARALTITLPAVTATAPVGTPPAGGAPSDSATGVTATASDGSDGSLAFTGSNAALAAAVGGLLLAIGGTFAFVARRRRLEG</sequence>
<feature type="compositionally biased region" description="Polar residues" evidence="1">
    <location>
        <begin position="282"/>
        <end position="292"/>
    </location>
</feature>
<keyword evidence="3" id="KW-0732">Signal</keyword>
<organism evidence="5 6">
    <name type="scientific">Frondihabitans sucicola</name>
    <dbReference type="NCBI Taxonomy" id="1268041"/>
    <lineage>
        <taxon>Bacteria</taxon>
        <taxon>Bacillati</taxon>
        <taxon>Actinomycetota</taxon>
        <taxon>Actinomycetes</taxon>
        <taxon>Micrococcales</taxon>
        <taxon>Microbacteriaceae</taxon>
        <taxon>Frondihabitans</taxon>
    </lineage>
</organism>
<keyword evidence="6" id="KW-1185">Reference proteome</keyword>
<dbReference type="Pfam" id="PF14200">
    <property type="entry name" value="RicinB_lectin_2"/>
    <property type="match status" value="1"/>
</dbReference>
<feature type="domain" description="F5/8 type C" evidence="4">
    <location>
        <begin position="19"/>
        <end position="189"/>
    </location>
</feature>
<dbReference type="InterPro" id="IPR000772">
    <property type="entry name" value="Ricin_B_lectin"/>
</dbReference>
<dbReference type="Gene3D" id="2.80.10.50">
    <property type="match status" value="1"/>
</dbReference>
<dbReference type="Gene3D" id="2.60.120.260">
    <property type="entry name" value="Galactose-binding domain-like"/>
    <property type="match status" value="1"/>
</dbReference>
<reference evidence="6" key="1">
    <citation type="journal article" date="2019" name="Int. J. Syst. Evol. Microbiol.">
        <title>The Global Catalogue of Microorganisms (GCM) 10K type strain sequencing project: providing services to taxonomists for standard genome sequencing and annotation.</title>
        <authorList>
            <consortium name="The Broad Institute Genomics Platform"/>
            <consortium name="The Broad Institute Genome Sequencing Center for Infectious Disease"/>
            <person name="Wu L."/>
            <person name="Ma J."/>
        </authorList>
    </citation>
    <scope>NUCLEOTIDE SEQUENCE [LARGE SCALE GENOMIC DNA]</scope>
    <source>
        <strain evidence="6">NBRC 108728</strain>
    </source>
</reference>
<dbReference type="CDD" id="cd00161">
    <property type="entry name" value="beta-trefoil_Ricin-like"/>
    <property type="match status" value="1"/>
</dbReference>
<feature type="signal peptide" evidence="3">
    <location>
        <begin position="1"/>
        <end position="19"/>
    </location>
</feature>
<proteinExistence type="predicted"/>
<evidence type="ECO:0000256" key="3">
    <source>
        <dbReference type="SAM" id="SignalP"/>
    </source>
</evidence>
<evidence type="ECO:0000259" key="4">
    <source>
        <dbReference type="PROSITE" id="PS50022"/>
    </source>
</evidence>
<keyword evidence="2" id="KW-0812">Transmembrane</keyword>
<dbReference type="RefSeq" id="WP_286345660.1">
    <property type="nucleotide sequence ID" value="NZ_AP027732.1"/>
</dbReference>
<keyword evidence="2" id="KW-1133">Transmembrane helix</keyword>
<feature type="transmembrane region" description="Helical" evidence="2">
    <location>
        <begin position="902"/>
        <end position="923"/>
    </location>
</feature>
<dbReference type="EMBL" id="AP027732">
    <property type="protein sequence ID" value="BDZ48723.1"/>
    <property type="molecule type" value="Genomic_DNA"/>
</dbReference>
<dbReference type="InterPro" id="IPR035992">
    <property type="entry name" value="Ricin_B-like_lectins"/>
</dbReference>
<protein>
    <recommendedName>
        <fullName evidence="4">F5/8 type C domain-containing protein</fullName>
    </recommendedName>
</protein>
<name>A0ABM8GK01_9MICO</name>
<evidence type="ECO:0000313" key="5">
    <source>
        <dbReference type="EMBL" id="BDZ48723.1"/>
    </source>
</evidence>
<dbReference type="SUPFAM" id="SSF50370">
    <property type="entry name" value="Ricin B-like lectins"/>
    <property type="match status" value="1"/>
</dbReference>
<evidence type="ECO:0000313" key="6">
    <source>
        <dbReference type="Proteomes" id="UP001321486"/>
    </source>
</evidence>
<dbReference type="PROSITE" id="PS50022">
    <property type="entry name" value="FA58C_3"/>
    <property type="match status" value="1"/>
</dbReference>
<keyword evidence="2" id="KW-0472">Membrane</keyword>
<accession>A0ABM8GK01</accession>
<feature type="compositionally biased region" description="Low complexity" evidence="1">
    <location>
        <begin position="867"/>
        <end position="876"/>
    </location>
</feature>